<protein>
    <submittedName>
        <fullName evidence="1">Uncharacterized protein</fullName>
    </submittedName>
</protein>
<keyword evidence="2" id="KW-1185">Reference proteome</keyword>
<evidence type="ECO:0000313" key="1">
    <source>
        <dbReference type="EMBL" id="GBM32905.1"/>
    </source>
</evidence>
<organism evidence="1 2">
    <name type="scientific">Araneus ventricosus</name>
    <name type="common">Orbweaver spider</name>
    <name type="synonym">Epeira ventricosa</name>
    <dbReference type="NCBI Taxonomy" id="182803"/>
    <lineage>
        <taxon>Eukaryota</taxon>
        <taxon>Metazoa</taxon>
        <taxon>Ecdysozoa</taxon>
        <taxon>Arthropoda</taxon>
        <taxon>Chelicerata</taxon>
        <taxon>Arachnida</taxon>
        <taxon>Araneae</taxon>
        <taxon>Araneomorphae</taxon>
        <taxon>Entelegynae</taxon>
        <taxon>Araneoidea</taxon>
        <taxon>Araneidae</taxon>
        <taxon>Araneus</taxon>
    </lineage>
</organism>
<dbReference type="AlphaFoldDB" id="A0A4Y2EYF2"/>
<name>A0A4Y2EYF2_ARAVE</name>
<dbReference type="EMBL" id="BGPR01000720">
    <property type="protein sequence ID" value="GBM32905.1"/>
    <property type="molecule type" value="Genomic_DNA"/>
</dbReference>
<dbReference type="Proteomes" id="UP000499080">
    <property type="component" value="Unassembled WGS sequence"/>
</dbReference>
<gene>
    <name evidence="1" type="ORF">AVEN_13279_1</name>
</gene>
<evidence type="ECO:0000313" key="2">
    <source>
        <dbReference type="Proteomes" id="UP000499080"/>
    </source>
</evidence>
<proteinExistence type="predicted"/>
<accession>A0A4Y2EYF2</accession>
<sequence>MELSFEPETLNPEGEVLPPGRRCLGEFRINKPANCFDTSAFFAILYRGRGDLVVRLDLGTGGRGSETRLHRKIRRVWGPAVAKSYEWPNALPLVWRKNTTHWPGLPKV</sequence>
<comment type="caution">
    <text evidence="1">The sequence shown here is derived from an EMBL/GenBank/DDBJ whole genome shotgun (WGS) entry which is preliminary data.</text>
</comment>
<reference evidence="1 2" key="1">
    <citation type="journal article" date="2019" name="Sci. Rep.">
        <title>Orb-weaving spider Araneus ventricosus genome elucidates the spidroin gene catalogue.</title>
        <authorList>
            <person name="Kono N."/>
            <person name="Nakamura H."/>
            <person name="Ohtoshi R."/>
            <person name="Moran D.A.P."/>
            <person name="Shinohara A."/>
            <person name="Yoshida Y."/>
            <person name="Fujiwara M."/>
            <person name="Mori M."/>
            <person name="Tomita M."/>
            <person name="Arakawa K."/>
        </authorList>
    </citation>
    <scope>NUCLEOTIDE SEQUENCE [LARGE SCALE GENOMIC DNA]</scope>
</reference>